<dbReference type="Gene3D" id="2.170.16.10">
    <property type="entry name" value="Hedgehog/Intein (Hint) domain"/>
    <property type="match status" value="1"/>
</dbReference>
<feature type="non-terminal residue" evidence="3">
    <location>
        <position position="1"/>
    </location>
</feature>
<dbReference type="GO" id="GO:0016540">
    <property type="term" value="P:protein autoprocessing"/>
    <property type="evidence" value="ECO:0007669"/>
    <property type="project" value="InterPro"/>
</dbReference>
<proteinExistence type="predicted"/>
<reference evidence="4" key="1">
    <citation type="submission" date="2022-10" db="EMBL/GenBank/DDBJ databases">
        <title>Genome assembly of Pristionchus species.</title>
        <authorList>
            <person name="Yoshida K."/>
            <person name="Sommer R.J."/>
        </authorList>
    </citation>
    <scope>NUCLEOTIDE SEQUENCE [LARGE SCALE GENOMIC DNA]</scope>
    <source>
        <strain evidence="4">RS5460</strain>
    </source>
</reference>
<accession>A0AAN5C9Q9</accession>
<dbReference type="AlphaFoldDB" id="A0AAN5C9Q9"/>
<dbReference type="EMBL" id="BTRK01000003">
    <property type="protein sequence ID" value="GMR43188.1"/>
    <property type="molecule type" value="Genomic_DNA"/>
</dbReference>
<sequence length="195" mass="21797">ECFSGDLIVETSEGPKRMRELKTGDEVMSVEESVISFSPIIMFLHRDEQIMAEFNVISTANGNSVKLTNEHLIYVTDCNSSSSIRLVRAKEVTTEHCVAVSRYSHEHTLSLQRVKSVTKIFERGIFAPLTSTGDIIVNVLSSCHSNLAVKTLQQSLFFLYRTFSFFLPKEGSLPFGVAFITSALDLFFPAKGEFI</sequence>
<dbReference type="InterPro" id="IPR036844">
    <property type="entry name" value="Hint_dom_sf"/>
</dbReference>
<dbReference type="CDD" id="cd00081">
    <property type="entry name" value="Hint"/>
    <property type="match status" value="1"/>
</dbReference>
<keyword evidence="4" id="KW-1185">Reference proteome</keyword>
<organism evidence="3 4">
    <name type="scientific">Pristionchus mayeri</name>
    <dbReference type="NCBI Taxonomy" id="1317129"/>
    <lineage>
        <taxon>Eukaryota</taxon>
        <taxon>Metazoa</taxon>
        <taxon>Ecdysozoa</taxon>
        <taxon>Nematoda</taxon>
        <taxon>Chromadorea</taxon>
        <taxon>Rhabditida</taxon>
        <taxon>Rhabditina</taxon>
        <taxon>Diplogasteromorpha</taxon>
        <taxon>Diplogasteroidea</taxon>
        <taxon>Neodiplogasteridae</taxon>
        <taxon>Pristionchus</taxon>
    </lineage>
</organism>
<dbReference type="Pfam" id="PF01079">
    <property type="entry name" value="Hint"/>
    <property type="match status" value="1"/>
</dbReference>
<dbReference type="SUPFAM" id="SSF51294">
    <property type="entry name" value="Hedgehog/intein (Hint) domain"/>
    <property type="match status" value="1"/>
</dbReference>
<evidence type="ECO:0000313" key="3">
    <source>
        <dbReference type="EMBL" id="GMR43188.1"/>
    </source>
</evidence>
<evidence type="ECO:0000256" key="1">
    <source>
        <dbReference type="ARBA" id="ARBA00022473"/>
    </source>
</evidence>
<evidence type="ECO:0000259" key="2">
    <source>
        <dbReference type="SMART" id="SM00306"/>
    </source>
</evidence>
<dbReference type="InterPro" id="IPR006141">
    <property type="entry name" value="Intein_N"/>
</dbReference>
<protein>
    <recommendedName>
        <fullName evidence="2">Hint domain-containing protein</fullName>
    </recommendedName>
</protein>
<dbReference type="GO" id="GO:0016539">
    <property type="term" value="P:intein-mediated protein splicing"/>
    <property type="evidence" value="ECO:0007669"/>
    <property type="project" value="InterPro"/>
</dbReference>
<dbReference type="PANTHER" id="PTHR46706:SF12">
    <property type="entry name" value="PROTEIN QUA-1-RELATED"/>
    <property type="match status" value="1"/>
</dbReference>
<dbReference type="InterPro" id="IPR001767">
    <property type="entry name" value="Hedgehog_Hint"/>
</dbReference>
<evidence type="ECO:0000313" key="4">
    <source>
        <dbReference type="Proteomes" id="UP001328107"/>
    </source>
</evidence>
<gene>
    <name evidence="3" type="ORF">PMAYCL1PPCAC_13383</name>
</gene>
<feature type="domain" description="Hint" evidence="2">
    <location>
        <begin position="1"/>
        <end position="102"/>
    </location>
</feature>
<dbReference type="PANTHER" id="PTHR46706">
    <property type="entry name" value="PROTEIN QUA-1-RELATED"/>
    <property type="match status" value="1"/>
</dbReference>
<comment type="caution">
    <text evidence="3">The sequence shown here is derived from an EMBL/GenBank/DDBJ whole genome shotgun (WGS) entry which is preliminary data.</text>
</comment>
<name>A0AAN5C9Q9_9BILA</name>
<dbReference type="InterPro" id="IPR052140">
    <property type="entry name" value="Dev_Signal_Hedgehog-like"/>
</dbReference>
<dbReference type="Proteomes" id="UP001328107">
    <property type="component" value="Unassembled WGS sequence"/>
</dbReference>
<dbReference type="InterPro" id="IPR003587">
    <property type="entry name" value="Hint_dom_N"/>
</dbReference>
<dbReference type="SMART" id="SM00306">
    <property type="entry name" value="HintN"/>
    <property type="match status" value="1"/>
</dbReference>
<dbReference type="PROSITE" id="PS50817">
    <property type="entry name" value="INTEIN_N_TER"/>
    <property type="match status" value="1"/>
</dbReference>
<keyword evidence="1" id="KW-0217">Developmental protein</keyword>